<dbReference type="EMBL" id="JAAIUW010000006">
    <property type="protein sequence ID" value="KAF7825732.1"/>
    <property type="molecule type" value="Genomic_DNA"/>
</dbReference>
<comment type="similarity">
    <text evidence="2">Belongs to the RLP family.</text>
</comment>
<comment type="caution">
    <text evidence="14">The sequence shown here is derived from an EMBL/GenBank/DDBJ whole genome shotgun (WGS) entry which is preliminary data.</text>
</comment>
<proteinExistence type="inferred from homology"/>
<evidence type="ECO:0000256" key="3">
    <source>
        <dbReference type="ARBA" id="ARBA00022475"/>
    </source>
</evidence>
<keyword evidence="15" id="KW-1185">Reference proteome</keyword>
<evidence type="ECO:0000313" key="15">
    <source>
        <dbReference type="Proteomes" id="UP000634136"/>
    </source>
</evidence>
<dbReference type="GO" id="GO:0005886">
    <property type="term" value="C:plasma membrane"/>
    <property type="evidence" value="ECO:0007669"/>
    <property type="project" value="UniProtKB-SubCell"/>
</dbReference>
<dbReference type="InterPro" id="IPR003591">
    <property type="entry name" value="Leu-rich_rpt_typical-subtyp"/>
</dbReference>
<gene>
    <name evidence="14" type="ORF">G2W53_016896</name>
</gene>
<keyword evidence="6" id="KW-0732">Signal</keyword>
<evidence type="ECO:0000256" key="10">
    <source>
        <dbReference type="ARBA" id="ARBA00023170"/>
    </source>
</evidence>
<dbReference type="Pfam" id="PF00560">
    <property type="entry name" value="LRR_1"/>
    <property type="match status" value="6"/>
</dbReference>
<dbReference type="AlphaFoldDB" id="A0A834TR18"/>
<reference evidence="14" key="1">
    <citation type="submission" date="2020-09" db="EMBL/GenBank/DDBJ databases">
        <title>Genome-Enabled Discovery of Anthraquinone Biosynthesis in Senna tora.</title>
        <authorList>
            <person name="Kang S.-H."/>
            <person name="Pandey R.P."/>
            <person name="Lee C.-M."/>
            <person name="Sim J.-S."/>
            <person name="Jeong J.-T."/>
            <person name="Choi B.-S."/>
            <person name="Jung M."/>
            <person name="Ginzburg D."/>
            <person name="Zhao K."/>
            <person name="Won S.Y."/>
            <person name="Oh T.-J."/>
            <person name="Yu Y."/>
            <person name="Kim N.-H."/>
            <person name="Lee O.R."/>
            <person name="Lee T.-H."/>
            <person name="Bashyal P."/>
            <person name="Kim T.-S."/>
            <person name="Lee W.-H."/>
            <person name="Kawkins C."/>
            <person name="Kim C.-K."/>
            <person name="Kim J.S."/>
            <person name="Ahn B.O."/>
            <person name="Rhee S.Y."/>
            <person name="Sohng J.K."/>
        </authorList>
    </citation>
    <scope>NUCLEOTIDE SEQUENCE</scope>
    <source>
        <tissue evidence="14">Leaf</tissue>
    </source>
</reference>
<evidence type="ECO:0000256" key="12">
    <source>
        <dbReference type="SAM" id="Phobius"/>
    </source>
</evidence>
<evidence type="ECO:0000256" key="8">
    <source>
        <dbReference type="ARBA" id="ARBA00022989"/>
    </source>
</evidence>
<dbReference type="FunFam" id="3.80.10.10:FF:000041">
    <property type="entry name" value="LRR receptor-like serine/threonine-protein kinase ERECTA"/>
    <property type="match status" value="1"/>
</dbReference>
<keyword evidence="4" id="KW-0433">Leucine-rich repeat</keyword>
<dbReference type="SMART" id="SM00369">
    <property type="entry name" value="LRR_TYP"/>
    <property type="match status" value="6"/>
</dbReference>
<keyword evidence="3" id="KW-1003">Cell membrane</keyword>
<protein>
    <submittedName>
        <fullName evidence="14">Receptor-like protein 12</fullName>
    </submittedName>
</protein>
<keyword evidence="5 12" id="KW-0812">Transmembrane</keyword>
<dbReference type="PANTHER" id="PTHR48061">
    <property type="entry name" value="LEUCINE-RICH REPEAT RECEPTOR PROTEIN KINASE EMS1-LIKE-RELATED"/>
    <property type="match status" value="1"/>
</dbReference>
<dbReference type="Gene3D" id="3.80.10.10">
    <property type="entry name" value="Ribonuclease Inhibitor"/>
    <property type="match status" value="2"/>
</dbReference>
<evidence type="ECO:0000256" key="2">
    <source>
        <dbReference type="ARBA" id="ARBA00009592"/>
    </source>
</evidence>
<name>A0A834TR18_9FABA</name>
<evidence type="ECO:0000256" key="5">
    <source>
        <dbReference type="ARBA" id="ARBA00022692"/>
    </source>
</evidence>
<dbReference type="Pfam" id="PF08263">
    <property type="entry name" value="LRRNT_2"/>
    <property type="match status" value="1"/>
</dbReference>
<keyword evidence="8 12" id="KW-1133">Transmembrane helix</keyword>
<keyword evidence="7" id="KW-0677">Repeat</keyword>
<evidence type="ECO:0000256" key="7">
    <source>
        <dbReference type="ARBA" id="ARBA00022737"/>
    </source>
</evidence>
<evidence type="ECO:0000256" key="9">
    <source>
        <dbReference type="ARBA" id="ARBA00023136"/>
    </source>
</evidence>
<evidence type="ECO:0000256" key="6">
    <source>
        <dbReference type="ARBA" id="ARBA00022729"/>
    </source>
</evidence>
<dbReference type="InterPro" id="IPR001611">
    <property type="entry name" value="Leu-rich_rpt"/>
</dbReference>
<comment type="subcellular location">
    <subcellularLocation>
        <location evidence="1">Cell membrane</location>
        <topology evidence="1">Single-pass type I membrane protein</topology>
    </subcellularLocation>
</comment>
<dbReference type="InterPro" id="IPR046956">
    <property type="entry name" value="RLP23-like"/>
</dbReference>
<dbReference type="Proteomes" id="UP000634136">
    <property type="component" value="Unassembled WGS sequence"/>
</dbReference>
<dbReference type="OrthoDB" id="676979at2759"/>
<keyword evidence="10 14" id="KW-0675">Receptor</keyword>
<accession>A0A834TR18</accession>
<dbReference type="InterPro" id="IPR013210">
    <property type="entry name" value="LRR_N_plant-typ"/>
</dbReference>
<organism evidence="14 15">
    <name type="scientific">Senna tora</name>
    <dbReference type="NCBI Taxonomy" id="362788"/>
    <lineage>
        <taxon>Eukaryota</taxon>
        <taxon>Viridiplantae</taxon>
        <taxon>Streptophyta</taxon>
        <taxon>Embryophyta</taxon>
        <taxon>Tracheophyta</taxon>
        <taxon>Spermatophyta</taxon>
        <taxon>Magnoliopsida</taxon>
        <taxon>eudicotyledons</taxon>
        <taxon>Gunneridae</taxon>
        <taxon>Pentapetalae</taxon>
        <taxon>rosids</taxon>
        <taxon>fabids</taxon>
        <taxon>Fabales</taxon>
        <taxon>Fabaceae</taxon>
        <taxon>Caesalpinioideae</taxon>
        <taxon>Cassia clade</taxon>
        <taxon>Senna</taxon>
    </lineage>
</organism>
<dbReference type="FunFam" id="3.80.10.10:FF:000095">
    <property type="entry name" value="LRR receptor-like serine/threonine-protein kinase GSO1"/>
    <property type="match status" value="1"/>
</dbReference>
<evidence type="ECO:0000313" key="14">
    <source>
        <dbReference type="EMBL" id="KAF7825732.1"/>
    </source>
</evidence>
<dbReference type="PANTHER" id="PTHR48061:SF29">
    <property type="entry name" value="RECEPTOR-LIKE KINASE FAMILY PROTEIN, PUTATIVE-RELATED"/>
    <property type="match status" value="1"/>
</dbReference>
<keyword evidence="11" id="KW-0325">Glycoprotein</keyword>
<dbReference type="InterPro" id="IPR032675">
    <property type="entry name" value="LRR_dom_sf"/>
</dbReference>
<feature type="domain" description="Leucine-rich repeat-containing N-terminal plant-type" evidence="13">
    <location>
        <begin position="38"/>
        <end position="86"/>
    </location>
</feature>
<evidence type="ECO:0000259" key="13">
    <source>
        <dbReference type="Pfam" id="PF08263"/>
    </source>
</evidence>
<dbReference type="Pfam" id="PF13855">
    <property type="entry name" value="LRR_8"/>
    <property type="match status" value="1"/>
</dbReference>
<dbReference type="SUPFAM" id="SSF52047">
    <property type="entry name" value="RNI-like"/>
    <property type="match status" value="2"/>
</dbReference>
<feature type="transmembrane region" description="Helical" evidence="12">
    <location>
        <begin position="644"/>
        <end position="663"/>
    </location>
</feature>
<evidence type="ECO:0000256" key="11">
    <source>
        <dbReference type="ARBA" id="ARBA00023180"/>
    </source>
</evidence>
<evidence type="ECO:0000256" key="1">
    <source>
        <dbReference type="ARBA" id="ARBA00004251"/>
    </source>
</evidence>
<sequence length="682" mass="77359">MGLFWFLAMSMLYHLLFYSVFIFKVTNSFPSVHPVLCHKDESSALLQFKQNFVINKFASEYFPSHPKTLSWIPKTDCCSWDGVECDDQTGHVIGLDLSSSQLYGSIASNSSLFHLSQLQRLDLSGNHFNYSQIPSTLAHLSRLTHLDLSYSMFSGEIPKEISQLSKLLILDLCCNYVPSIPAINLLQLKQQSFIGFIRNMTNIQRFSLDFVSISSPIPNILTNLSSLQCLGLHSTRVYGEFPIGMFDLPNLKVLRVGLNQDLTGYLPASIGNLTSLEVLLLYQCRFSGSIPSSLGNLTQLQYLALSNKFHGEIPHSIFSLDNLRSLYLAGNLFEGQLELNSFINLKRIEYLYLSHINLSLLTKTSSSNASVPRNIRELLLVACNINEFPKLLKYQNQLEILWLSQNKMQGTLPSWIWRKKNLWILILSNNQLTGEISPMMCNLKSLEFIDLSFNNISGTIPPCLGTFGENLHTPKSINNKIPGIIPQEFMKVCSLKMIDFSQNNLQGQLPKALANCRLLEYLDVSNNQISDSFPFWLGTLPQLKVLILRSNKFSGVLISPRNSTFCKMHIIDLSQNDFSGKYPLELMQNWASMRASNVNDIKYEALYHYSEGFNGSKCEGDAAPTSATDEDSWFPFEFDWKVNVIGYGGGLVFGIAMGITYNWEKHALLWLIRVHRRVLRRY</sequence>
<keyword evidence="9 12" id="KW-0472">Membrane</keyword>
<evidence type="ECO:0000256" key="4">
    <source>
        <dbReference type="ARBA" id="ARBA00022614"/>
    </source>
</evidence>